<dbReference type="RefSeq" id="WP_149690336.1">
    <property type="nucleotide sequence ID" value="NZ_SDPQ02000003.1"/>
</dbReference>
<keyword evidence="4" id="KW-1003">Cell membrane</keyword>
<evidence type="ECO:0000256" key="1">
    <source>
        <dbReference type="ARBA" id="ARBA00004651"/>
    </source>
</evidence>
<accession>A0A5M4FBD5</accession>
<dbReference type="InterPro" id="IPR048279">
    <property type="entry name" value="MdtK-like"/>
</dbReference>
<sequence>MRLIRDVDRRIFRVAVPAFFALITEPLMLLADTAVIGHLGTAELGGLAAASVVLGTVVGLCIFLAYGSTAIVARHHGAGDERTALGLAVSSLWLAAGLGVVLGSATAITSGPLADALSSSARVSGFAQDYLVVSALAVPAMLLILAATGAMRGVLDLRTPLVATIVANVLNVVLNVTFVYGFDWGIRGAAFGTVLAQWFAAAWLVSVVVRRARAARAPTRPRTSEIVGAARVGVPLLIRTVTLRASLVLATLVAAGLGDVPLAANQVAGAVVTFLAFGLDAIAIAGQTLTGRTLGAGDAEGTRALTTRMVGWGVATGVLAGILLAVTAPWLPRLFTSDHAVQDALVPALLVVALIQPLSGVVFVLDGVLIGAGDGPYLAWAGLVVLAAYAPLVLAVGWSGAGFTWLWVAYGGFIAARLVTLWRRQRGAAWLVLGATRSAD</sequence>
<feature type="transmembrane region" description="Helical" evidence="8">
    <location>
        <begin position="267"/>
        <end position="289"/>
    </location>
</feature>
<keyword evidence="7 8" id="KW-0472">Membrane</keyword>
<feature type="transmembrane region" description="Helical" evidence="8">
    <location>
        <begin position="161"/>
        <end position="182"/>
    </location>
</feature>
<evidence type="ECO:0000256" key="5">
    <source>
        <dbReference type="ARBA" id="ARBA00022692"/>
    </source>
</evidence>
<dbReference type="AlphaFoldDB" id="A0A5M4FBD5"/>
<name>A0A5M4FBD5_9ACTN</name>
<evidence type="ECO:0000256" key="7">
    <source>
        <dbReference type="ARBA" id="ARBA00023136"/>
    </source>
</evidence>
<dbReference type="Pfam" id="PF01554">
    <property type="entry name" value="MatE"/>
    <property type="match status" value="2"/>
</dbReference>
<dbReference type="GO" id="GO:0015297">
    <property type="term" value="F:antiporter activity"/>
    <property type="evidence" value="ECO:0007669"/>
    <property type="project" value="InterPro"/>
</dbReference>
<evidence type="ECO:0000256" key="2">
    <source>
        <dbReference type="ARBA" id="ARBA00010199"/>
    </source>
</evidence>
<feature type="transmembrane region" description="Helical" evidence="8">
    <location>
        <begin position="12"/>
        <end position="36"/>
    </location>
</feature>
<comment type="similarity">
    <text evidence="2">Belongs to the multi antimicrobial extrusion (MATE) (TC 2.A.66.1) family.</text>
</comment>
<feature type="transmembrane region" description="Helical" evidence="8">
    <location>
        <begin position="48"/>
        <end position="73"/>
    </location>
</feature>
<dbReference type="Proteomes" id="UP000380867">
    <property type="component" value="Unassembled WGS sequence"/>
</dbReference>
<dbReference type="InterPro" id="IPR044644">
    <property type="entry name" value="DinF-like"/>
</dbReference>
<dbReference type="OrthoDB" id="5242355at2"/>
<evidence type="ECO:0000313" key="10">
    <source>
        <dbReference type="Proteomes" id="UP000380867"/>
    </source>
</evidence>
<feature type="transmembrane region" description="Helical" evidence="8">
    <location>
        <begin position="130"/>
        <end position="149"/>
    </location>
</feature>
<dbReference type="PANTHER" id="PTHR42893:SF46">
    <property type="entry name" value="PROTEIN DETOXIFICATION 44, CHLOROPLASTIC"/>
    <property type="match status" value="1"/>
</dbReference>
<feature type="transmembrane region" description="Helical" evidence="8">
    <location>
        <begin position="377"/>
        <end position="398"/>
    </location>
</feature>
<keyword evidence="3" id="KW-0813">Transport</keyword>
<proteinExistence type="inferred from homology"/>
<keyword evidence="6 8" id="KW-1133">Transmembrane helix</keyword>
<organism evidence="9 10">
    <name type="scientific">Aeromicrobium ginsengisoli</name>
    <dbReference type="NCBI Taxonomy" id="363867"/>
    <lineage>
        <taxon>Bacteria</taxon>
        <taxon>Bacillati</taxon>
        <taxon>Actinomycetota</taxon>
        <taxon>Actinomycetes</taxon>
        <taxon>Propionibacteriales</taxon>
        <taxon>Nocardioidaceae</taxon>
        <taxon>Aeromicrobium</taxon>
    </lineage>
</organism>
<evidence type="ECO:0000256" key="6">
    <source>
        <dbReference type="ARBA" id="ARBA00022989"/>
    </source>
</evidence>
<dbReference type="EMBL" id="SDPQ02000003">
    <property type="protein sequence ID" value="KAA1395678.1"/>
    <property type="molecule type" value="Genomic_DNA"/>
</dbReference>
<dbReference type="GO" id="GO:0042910">
    <property type="term" value="F:xenobiotic transmembrane transporter activity"/>
    <property type="evidence" value="ECO:0007669"/>
    <property type="project" value="InterPro"/>
</dbReference>
<evidence type="ECO:0000256" key="3">
    <source>
        <dbReference type="ARBA" id="ARBA00022448"/>
    </source>
</evidence>
<evidence type="ECO:0000256" key="8">
    <source>
        <dbReference type="SAM" id="Phobius"/>
    </source>
</evidence>
<comment type="caution">
    <text evidence="9">The sequence shown here is derived from an EMBL/GenBank/DDBJ whole genome shotgun (WGS) entry which is preliminary data.</text>
</comment>
<dbReference type="PIRSF" id="PIRSF006603">
    <property type="entry name" value="DinF"/>
    <property type="match status" value="1"/>
</dbReference>
<keyword evidence="10" id="KW-1185">Reference proteome</keyword>
<feature type="transmembrane region" description="Helical" evidence="8">
    <location>
        <begin position="230"/>
        <end position="255"/>
    </location>
</feature>
<dbReference type="NCBIfam" id="TIGR00797">
    <property type="entry name" value="matE"/>
    <property type="match status" value="1"/>
</dbReference>
<feature type="transmembrane region" description="Helical" evidence="8">
    <location>
        <begin position="310"/>
        <end position="332"/>
    </location>
</feature>
<evidence type="ECO:0000256" key="4">
    <source>
        <dbReference type="ARBA" id="ARBA00022475"/>
    </source>
</evidence>
<keyword evidence="5 8" id="KW-0812">Transmembrane</keyword>
<evidence type="ECO:0000313" key="9">
    <source>
        <dbReference type="EMBL" id="KAA1395678.1"/>
    </source>
</evidence>
<dbReference type="GO" id="GO:0005886">
    <property type="term" value="C:plasma membrane"/>
    <property type="evidence" value="ECO:0007669"/>
    <property type="project" value="UniProtKB-SubCell"/>
</dbReference>
<dbReference type="PANTHER" id="PTHR42893">
    <property type="entry name" value="PROTEIN DETOXIFICATION 44, CHLOROPLASTIC-RELATED"/>
    <property type="match status" value="1"/>
</dbReference>
<dbReference type="CDD" id="cd13136">
    <property type="entry name" value="MATE_DinF_like"/>
    <property type="match status" value="1"/>
</dbReference>
<feature type="transmembrane region" description="Helical" evidence="8">
    <location>
        <begin position="188"/>
        <end position="209"/>
    </location>
</feature>
<feature type="transmembrane region" description="Helical" evidence="8">
    <location>
        <begin position="344"/>
        <end position="365"/>
    </location>
</feature>
<feature type="transmembrane region" description="Helical" evidence="8">
    <location>
        <begin position="85"/>
        <end position="110"/>
    </location>
</feature>
<protein>
    <submittedName>
        <fullName evidence="9">MATE family efflux transporter</fullName>
    </submittedName>
</protein>
<dbReference type="InterPro" id="IPR002528">
    <property type="entry name" value="MATE_fam"/>
</dbReference>
<reference evidence="9" key="1">
    <citation type="submission" date="2019-09" db="EMBL/GenBank/DDBJ databases">
        <authorList>
            <person name="Li J."/>
        </authorList>
    </citation>
    <scope>NUCLEOTIDE SEQUENCE [LARGE SCALE GENOMIC DNA]</scope>
    <source>
        <strain evidence="9">JCM 14732</strain>
    </source>
</reference>
<feature type="transmembrane region" description="Helical" evidence="8">
    <location>
        <begin position="404"/>
        <end position="422"/>
    </location>
</feature>
<gene>
    <name evidence="9" type="ORF">ESP70_016140</name>
</gene>
<comment type="subcellular location">
    <subcellularLocation>
        <location evidence="1">Cell membrane</location>
        <topology evidence="1">Multi-pass membrane protein</topology>
    </subcellularLocation>
</comment>